<dbReference type="SUPFAM" id="SSF51206">
    <property type="entry name" value="cAMP-binding domain-like"/>
    <property type="match status" value="1"/>
</dbReference>
<dbReference type="PROSITE" id="PS51063">
    <property type="entry name" value="HTH_CRP_2"/>
    <property type="match status" value="1"/>
</dbReference>
<evidence type="ECO:0000313" key="7">
    <source>
        <dbReference type="Proteomes" id="UP001589810"/>
    </source>
</evidence>
<evidence type="ECO:0000256" key="3">
    <source>
        <dbReference type="ARBA" id="ARBA00023163"/>
    </source>
</evidence>
<sequence length="217" mass="23357">MPRGGFRALVSDEEWTALLAAGHPRPFPRGKELVRQGFCGDYLLALTHGRVQVLRSEAGGEQNLLVALRAGGDLIGEMAAHGGGGVRSATVVALDDCRAHTVPVEAFDRLPAARKLTDYVVLKLSESVPFRVQLVHFKPQQRIARLLAELVALAGPELAHPMLIPLSQEQIATALGVARSSVSAFIADLRRDGVLGPGPRLTVADPERLLHYTSERV</sequence>
<gene>
    <name evidence="6" type="ORF">ACFFH7_19565</name>
</gene>
<dbReference type="InterPro" id="IPR000595">
    <property type="entry name" value="cNMP-bd_dom"/>
</dbReference>
<proteinExistence type="predicted"/>
<evidence type="ECO:0000259" key="4">
    <source>
        <dbReference type="PROSITE" id="PS50042"/>
    </source>
</evidence>
<keyword evidence="3" id="KW-0804">Transcription</keyword>
<evidence type="ECO:0000256" key="1">
    <source>
        <dbReference type="ARBA" id="ARBA00023015"/>
    </source>
</evidence>
<dbReference type="InterPro" id="IPR036390">
    <property type="entry name" value="WH_DNA-bd_sf"/>
</dbReference>
<dbReference type="PANTHER" id="PTHR24567:SF68">
    <property type="entry name" value="DNA-BINDING TRANSCRIPTIONAL DUAL REGULATOR CRP"/>
    <property type="match status" value="1"/>
</dbReference>
<dbReference type="Pfam" id="PF00027">
    <property type="entry name" value="cNMP_binding"/>
    <property type="match status" value="1"/>
</dbReference>
<evidence type="ECO:0000259" key="5">
    <source>
        <dbReference type="PROSITE" id="PS51063"/>
    </source>
</evidence>
<dbReference type="PANTHER" id="PTHR24567">
    <property type="entry name" value="CRP FAMILY TRANSCRIPTIONAL REGULATORY PROTEIN"/>
    <property type="match status" value="1"/>
</dbReference>
<feature type="domain" description="HTH crp-type" evidence="5">
    <location>
        <begin position="137"/>
        <end position="207"/>
    </location>
</feature>
<dbReference type="InterPro" id="IPR014710">
    <property type="entry name" value="RmlC-like_jellyroll"/>
</dbReference>
<dbReference type="RefSeq" id="WP_273935203.1">
    <property type="nucleotide sequence ID" value="NZ_CP097263.1"/>
</dbReference>
<dbReference type="Gene3D" id="2.60.120.10">
    <property type="entry name" value="Jelly Rolls"/>
    <property type="match status" value="1"/>
</dbReference>
<organism evidence="6 7">
    <name type="scientific">Kutzneria chonburiensis</name>
    <dbReference type="NCBI Taxonomy" id="1483604"/>
    <lineage>
        <taxon>Bacteria</taxon>
        <taxon>Bacillati</taxon>
        <taxon>Actinomycetota</taxon>
        <taxon>Actinomycetes</taxon>
        <taxon>Pseudonocardiales</taxon>
        <taxon>Pseudonocardiaceae</taxon>
        <taxon>Kutzneria</taxon>
    </lineage>
</organism>
<dbReference type="InterPro" id="IPR036388">
    <property type="entry name" value="WH-like_DNA-bd_sf"/>
</dbReference>
<dbReference type="CDD" id="cd00038">
    <property type="entry name" value="CAP_ED"/>
    <property type="match status" value="1"/>
</dbReference>
<comment type="caution">
    <text evidence="6">The sequence shown here is derived from an EMBL/GenBank/DDBJ whole genome shotgun (WGS) entry which is preliminary data.</text>
</comment>
<dbReference type="InterPro" id="IPR050397">
    <property type="entry name" value="Env_Response_Regulators"/>
</dbReference>
<keyword evidence="2" id="KW-0238">DNA-binding</keyword>
<dbReference type="Proteomes" id="UP001589810">
    <property type="component" value="Unassembled WGS sequence"/>
</dbReference>
<feature type="domain" description="Cyclic nucleotide-binding" evidence="4">
    <location>
        <begin position="6"/>
        <end position="110"/>
    </location>
</feature>
<evidence type="ECO:0000256" key="2">
    <source>
        <dbReference type="ARBA" id="ARBA00023125"/>
    </source>
</evidence>
<evidence type="ECO:0000313" key="6">
    <source>
        <dbReference type="EMBL" id="MFC0543711.1"/>
    </source>
</evidence>
<dbReference type="Pfam" id="PF13545">
    <property type="entry name" value="HTH_Crp_2"/>
    <property type="match status" value="1"/>
</dbReference>
<name>A0ABV6MTS8_9PSEU</name>
<dbReference type="EMBL" id="JBHLUD010000007">
    <property type="protein sequence ID" value="MFC0543711.1"/>
    <property type="molecule type" value="Genomic_DNA"/>
</dbReference>
<keyword evidence="1" id="KW-0805">Transcription regulation</keyword>
<protein>
    <submittedName>
        <fullName evidence="6">Crp/Fnr family transcriptional regulator</fullName>
    </submittedName>
</protein>
<dbReference type="InterPro" id="IPR018490">
    <property type="entry name" value="cNMP-bd_dom_sf"/>
</dbReference>
<keyword evidence="7" id="KW-1185">Reference proteome</keyword>
<dbReference type="PROSITE" id="PS50042">
    <property type="entry name" value="CNMP_BINDING_3"/>
    <property type="match status" value="1"/>
</dbReference>
<dbReference type="SUPFAM" id="SSF46785">
    <property type="entry name" value="Winged helix' DNA-binding domain"/>
    <property type="match status" value="1"/>
</dbReference>
<reference evidence="6 7" key="1">
    <citation type="submission" date="2024-09" db="EMBL/GenBank/DDBJ databases">
        <authorList>
            <person name="Sun Q."/>
            <person name="Mori K."/>
        </authorList>
    </citation>
    <scope>NUCLEOTIDE SEQUENCE [LARGE SCALE GENOMIC DNA]</scope>
    <source>
        <strain evidence="6 7">TBRC 1432</strain>
    </source>
</reference>
<dbReference type="SMART" id="SM00100">
    <property type="entry name" value="cNMP"/>
    <property type="match status" value="1"/>
</dbReference>
<dbReference type="InterPro" id="IPR012318">
    <property type="entry name" value="HTH_CRP"/>
</dbReference>
<accession>A0ABV6MTS8</accession>
<dbReference type="Gene3D" id="1.10.10.10">
    <property type="entry name" value="Winged helix-like DNA-binding domain superfamily/Winged helix DNA-binding domain"/>
    <property type="match status" value="1"/>
</dbReference>
<dbReference type="SMART" id="SM00419">
    <property type="entry name" value="HTH_CRP"/>
    <property type="match status" value="1"/>
</dbReference>